<evidence type="ECO:0000313" key="1">
    <source>
        <dbReference type="EMBL" id="NGO55702.1"/>
    </source>
</evidence>
<evidence type="ECO:0000313" key="2">
    <source>
        <dbReference type="Proteomes" id="UP001642900"/>
    </source>
</evidence>
<sequence length="74" mass="8229">MSQEGVTFLHDWLAKNIDTGMFSLDEEALEVRVNIAIQQCVLDAERAGISREDIEEDMGELSVLITEAMKGDNS</sequence>
<comment type="caution">
    <text evidence="1">The sequence shown here is derived from an EMBL/GenBank/DDBJ whole genome shotgun (WGS) entry which is preliminary data.</text>
</comment>
<dbReference type="AlphaFoldDB" id="A0A6G4WLK7"/>
<name>A0A6G4WLK7_9HYPH</name>
<dbReference type="RefSeq" id="WP_165034050.1">
    <property type="nucleotide sequence ID" value="NZ_JAAKZF010000122.1"/>
</dbReference>
<proteinExistence type="predicted"/>
<gene>
    <name evidence="1" type="ORF">G6N73_32580</name>
</gene>
<keyword evidence="2" id="KW-1185">Reference proteome</keyword>
<dbReference type="EMBL" id="JAAKZF010000122">
    <property type="protein sequence ID" value="NGO55702.1"/>
    <property type="molecule type" value="Genomic_DNA"/>
</dbReference>
<dbReference type="Proteomes" id="UP001642900">
    <property type="component" value="Unassembled WGS sequence"/>
</dbReference>
<reference evidence="1 2" key="1">
    <citation type="submission" date="2020-02" db="EMBL/GenBank/DDBJ databases">
        <title>Genome sequence of strain CCNWXJ40-4.</title>
        <authorList>
            <person name="Gao J."/>
            <person name="Sun J."/>
        </authorList>
    </citation>
    <scope>NUCLEOTIDE SEQUENCE [LARGE SCALE GENOMIC DNA]</scope>
    <source>
        <strain evidence="1 2">CCNWXJ 40-4</strain>
    </source>
</reference>
<protein>
    <submittedName>
        <fullName evidence="1">DUF768 domain-containing protein</fullName>
    </submittedName>
</protein>
<accession>A0A6G4WLK7</accession>
<organism evidence="1 2">
    <name type="scientific">Allomesorhizobium camelthorni</name>
    <dbReference type="NCBI Taxonomy" id="475069"/>
    <lineage>
        <taxon>Bacteria</taxon>
        <taxon>Pseudomonadati</taxon>
        <taxon>Pseudomonadota</taxon>
        <taxon>Alphaproteobacteria</taxon>
        <taxon>Hyphomicrobiales</taxon>
        <taxon>Phyllobacteriaceae</taxon>
        <taxon>Allomesorhizobium</taxon>
    </lineage>
</organism>